<evidence type="ECO:0000313" key="2">
    <source>
        <dbReference type="EMBL" id="PAT41212.1"/>
    </source>
</evidence>
<evidence type="ECO:0000256" key="1">
    <source>
        <dbReference type="SAM" id="MobiDB-lite"/>
    </source>
</evidence>
<dbReference type="EMBL" id="NSJD01000002">
    <property type="protein sequence ID" value="PAT41212.1"/>
    <property type="molecule type" value="Genomic_DNA"/>
</dbReference>
<protein>
    <submittedName>
        <fullName evidence="2">Uncharacterized protein</fullName>
    </submittedName>
</protein>
<dbReference type="RefSeq" id="WP_095556286.1">
    <property type="nucleotide sequence ID" value="NZ_NSJD01000002.1"/>
</dbReference>
<gene>
    <name evidence="2" type="ORF">CK623_02945</name>
</gene>
<proteinExistence type="predicted"/>
<name>A0A2A2AU54_9BURK</name>
<accession>A0A2A2AU54</accession>
<feature type="compositionally biased region" description="Low complexity" evidence="1">
    <location>
        <begin position="10"/>
        <end position="20"/>
    </location>
</feature>
<reference evidence="2 3" key="1">
    <citation type="submission" date="2017-08" db="EMBL/GenBank/DDBJ databases">
        <title>WGS of Clinical strains of the CDC Group NO-1 linked to zoonotic infections in humans.</title>
        <authorList>
            <person name="Bernier A.-M."/>
            <person name="Bernard K."/>
        </authorList>
    </citation>
    <scope>NUCLEOTIDE SEQUENCE [LARGE SCALE GENOMIC DNA]</scope>
    <source>
        <strain evidence="2 3">NML79-0751</strain>
    </source>
</reference>
<dbReference type="AlphaFoldDB" id="A0A2A2AU54"/>
<dbReference type="Proteomes" id="UP000218644">
    <property type="component" value="Unassembled WGS sequence"/>
</dbReference>
<evidence type="ECO:0000313" key="3">
    <source>
        <dbReference type="Proteomes" id="UP000218644"/>
    </source>
</evidence>
<comment type="caution">
    <text evidence="2">The sequence shown here is derived from an EMBL/GenBank/DDBJ whole genome shotgun (WGS) entry which is preliminary data.</text>
</comment>
<organism evidence="2 3">
    <name type="scientific">Vandammella animalimorsus</name>
    <dbReference type="NCBI Taxonomy" id="2029117"/>
    <lineage>
        <taxon>Bacteria</taxon>
        <taxon>Pseudomonadati</taxon>
        <taxon>Pseudomonadota</taxon>
        <taxon>Betaproteobacteria</taxon>
        <taxon>Burkholderiales</taxon>
        <taxon>Comamonadaceae</taxon>
        <taxon>Vandammella</taxon>
    </lineage>
</organism>
<feature type="region of interest" description="Disordered" evidence="1">
    <location>
        <begin position="1"/>
        <end position="20"/>
    </location>
</feature>
<sequence length="130" mass="13272">MSKTACTPCGPSASGGPSPAITVKRGDSIDWHCRVQAGGPGGGLPLDITGWSIACQLRSVQRSAAARLVHAFAPAIVNAAAGQYALRASSAQTAAWPAGRAALDVRYTDATGRVMHTDTVAVLVCEAITR</sequence>